<keyword evidence="4" id="KW-1185">Reference proteome</keyword>
<proteinExistence type="predicted"/>
<feature type="coiled-coil region" evidence="1">
    <location>
        <begin position="46"/>
        <end position="80"/>
    </location>
</feature>
<feature type="transmembrane region" description="Helical" evidence="2">
    <location>
        <begin position="12"/>
        <end position="36"/>
    </location>
</feature>
<evidence type="ECO:0000256" key="2">
    <source>
        <dbReference type="SAM" id="Phobius"/>
    </source>
</evidence>
<dbReference type="Proteomes" id="UP000306585">
    <property type="component" value="Unassembled WGS sequence"/>
</dbReference>
<dbReference type="AlphaFoldDB" id="A0A5R9GRE3"/>
<sequence length="276" mass="30426">MRRQRTSQQDNFYEIFSDMALLMLAAFIFLFALILINAQLQGSGKAEETQQEIADLKKKLAEAKHENLELQHEINNLASVNAQEQLKNVDALVSGKDVQEKVDQVLLSAGMATGKGRKDFDMFVEGLRNLPGKDLHLVVDGTGSMHGVTTFLVPVLRLIAIRSGKHLSAVSWYADRREGTYTGSMGEMFDQLMADAPFVGTDETIGHAFRHIAADSPVPGAYLLIGDEPPTDEVRYHEIPAPVFTLPLGTSNGNTKYAFQKLADMTGGKMLVLKFQ</sequence>
<keyword evidence="2" id="KW-1133">Transmembrane helix</keyword>
<dbReference type="InterPro" id="IPR036465">
    <property type="entry name" value="vWFA_dom_sf"/>
</dbReference>
<dbReference type="EMBL" id="VBRY01000013">
    <property type="protein sequence ID" value="TLS65754.1"/>
    <property type="molecule type" value="Genomic_DNA"/>
</dbReference>
<evidence type="ECO:0008006" key="5">
    <source>
        <dbReference type="Google" id="ProtNLM"/>
    </source>
</evidence>
<reference evidence="3 4" key="1">
    <citation type="journal article" date="2019" name="Appl. Environ. Microbiol.">
        <title>Environmental Evidence and Genomic Insight of Iron-oxidizing Bacteria Preference Towards More Corrosion Resistant Stainless Steel at Higher Salinities.</title>
        <authorList>
            <person name="Garrison C.E."/>
            <person name="Price K.A."/>
            <person name="Field E.K."/>
        </authorList>
    </citation>
    <scope>NUCLEOTIDE SEQUENCE [LARGE SCALE GENOMIC DNA]</scope>
    <source>
        <strain evidence="3 4">P3</strain>
    </source>
</reference>
<comment type="caution">
    <text evidence="3">The sequence shown here is derived from an EMBL/GenBank/DDBJ whole genome shotgun (WGS) entry which is preliminary data.</text>
</comment>
<keyword evidence="1" id="KW-0175">Coiled coil</keyword>
<evidence type="ECO:0000313" key="3">
    <source>
        <dbReference type="EMBL" id="TLS65754.1"/>
    </source>
</evidence>
<evidence type="ECO:0000256" key="1">
    <source>
        <dbReference type="SAM" id="Coils"/>
    </source>
</evidence>
<keyword evidence="2" id="KW-0812">Transmembrane</keyword>
<dbReference type="SUPFAM" id="SSF53300">
    <property type="entry name" value="vWA-like"/>
    <property type="match status" value="1"/>
</dbReference>
<evidence type="ECO:0000313" key="4">
    <source>
        <dbReference type="Proteomes" id="UP000306585"/>
    </source>
</evidence>
<protein>
    <recommendedName>
        <fullName evidence="5">VWA domain-containing protein</fullName>
    </recommendedName>
</protein>
<name>A0A5R9GRE3_9PROT</name>
<gene>
    <name evidence="3" type="ORF">FEF65_12195</name>
</gene>
<keyword evidence="2" id="KW-0472">Membrane</keyword>
<accession>A0A5R9GRE3</accession>
<organism evidence="3 4">
    <name type="scientific">Mariprofundus erugo</name>
    <dbReference type="NCBI Taxonomy" id="2528639"/>
    <lineage>
        <taxon>Bacteria</taxon>
        <taxon>Pseudomonadati</taxon>
        <taxon>Pseudomonadota</taxon>
        <taxon>Candidatius Mariprofundia</taxon>
        <taxon>Mariprofundales</taxon>
        <taxon>Mariprofundaceae</taxon>
        <taxon>Mariprofundus</taxon>
    </lineage>
</organism>